<dbReference type="AlphaFoldDB" id="W9YDH2"/>
<evidence type="ECO:0000256" key="1">
    <source>
        <dbReference type="ARBA" id="ARBA00006484"/>
    </source>
</evidence>
<protein>
    <recommendedName>
        <fullName evidence="5">Alcohol dehydrogenase</fullName>
    </recommendedName>
</protein>
<evidence type="ECO:0008006" key="5">
    <source>
        <dbReference type="Google" id="ProtNLM"/>
    </source>
</evidence>
<dbReference type="PRINTS" id="PR00081">
    <property type="entry name" value="GDHRDH"/>
</dbReference>
<dbReference type="RefSeq" id="XP_007723101.1">
    <property type="nucleotide sequence ID" value="XM_007724911.1"/>
</dbReference>
<evidence type="ECO:0000256" key="2">
    <source>
        <dbReference type="ARBA" id="ARBA00023002"/>
    </source>
</evidence>
<organism evidence="3 4">
    <name type="scientific">Capronia coronata CBS 617.96</name>
    <dbReference type="NCBI Taxonomy" id="1182541"/>
    <lineage>
        <taxon>Eukaryota</taxon>
        <taxon>Fungi</taxon>
        <taxon>Dikarya</taxon>
        <taxon>Ascomycota</taxon>
        <taxon>Pezizomycotina</taxon>
        <taxon>Eurotiomycetes</taxon>
        <taxon>Chaetothyriomycetidae</taxon>
        <taxon>Chaetothyriales</taxon>
        <taxon>Herpotrichiellaceae</taxon>
        <taxon>Capronia</taxon>
    </lineage>
</organism>
<dbReference type="Pfam" id="PF00106">
    <property type="entry name" value="adh_short"/>
    <property type="match status" value="1"/>
</dbReference>
<dbReference type="HOGENOM" id="CLU_010194_44_4_1"/>
<reference evidence="3 4" key="1">
    <citation type="submission" date="2013-03" db="EMBL/GenBank/DDBJ databases">
        <title>The Genome Sequence of Capronia coronata CBS 617.96.</title>
        <authorList>
            <consortium name="The Broad Institute Genomics Platform"/>
            <person name="Cuomo C."/>
            <person name="de Hoog S."/>
            <person name="Gorbushina A."/>
            <person name="Walker B."/>
            <person name="Young S.K."/>
            <person name="Zeng Q."/>
            <person name="Gargeya S."/>
            <person name="Fitzgerald M."/>
            <person name="Haas B."/>
            <person name="Abouelleil A."/>
            <person name="Allen A.W."/>
            <person name="Alvarado L."/>
            <person name="Arachchi H.M."/>
            <person name="Berlin A.M."/>
            <person name="Chapman S.B."/>
            <person name="Gainer-Dewar J."/>
            <person name="Goldberg J."/>
            <person name="Griggs A."/>
            <person name="Gujja S."/>
            <person name="Hansen M."/>
            <person name="Howarth C."/>
            <person name="Imamovic A."/>
            <person name="Ireland A."/>
            <person name="Larimer J."/>
            <person name="McCowan C."/>
            <person name="Murphy C."/>
            <person name="Pearson M."/>
            <person name="Poon T.W."/>
            <person name="Priest M."/>
            <person name="Roberts A."/>
            <person name="Saif S."/>
            <person name="Shea T."/>
            <person name="Sisk P."/>
            <person name="Sykes S."/>
            <person name="Wortman J."/>
            <person name="Nusbaum C."/>
            <person name="Birren B."/>
        </authorList>
    </citation>
    <scope>NUCLEOTIDE SEQUENCE [LARGE SCALE GENOMIC DNA]</scope>
    <source>
        <strain evidence="3 4">CBS 617.96</strain>
    </source>
</reference>
<dbReference type="Proteomes" id="UP000019484">
    <property type="component" value="Unassembled WGS sequence"/>
</dbReference>
<keyword evidence="2" id="KW-0560">Oxidoreductase</keyword>
<comment type="similarity">
    <text evidence="1">Belongs to the short-chain dehydrogenases/reductases (SDR) family.</text>
</comment>
<keyword evidence="4" id="KW-1185">Reference proteome</keyword>
<dbReference type="GeneID" id="19158900"/>
<dbReference type="STRING" id="1182541.W9YDH2"/>
<gene>
    <name evidence="3" type="ORF">A1O1_04013</name>
</gene>
<sequence>MGTLLRFLHGQLSTPPMPAVDLTGRTILVTGANSGLGLDAAKLLVQLNCSTVILACRSLEKAEKAKEIVQAVPSANGQKPSVITMEVDMASFSSVVAFAQQCDSMPRLDAAVLNAGVDLTEFSLSEGYETTITVNVISTFLLATLMIPILRRSAQKHSISPVLAITGSVVHFWASPKDITRPAEGQILKTLSDKGKADMKARYYLSKLIVMLLVKHLASLLSHSAQQDPNGKPLVVVNNVAPGFCTTNLFRHENGFPNNLMLKAVGRPSEQGARTLVHAATAGKETHGQYLSECRVKSYSDYVKSAEGDRTANRLWSELCAIYEEVKPGCTKEL</sequence>
<dbReference type="InterPro" id="IPR002347">
    <property type="entry name" value="SDR_fam"/>
</dbReference>
<accession>W9YDH2</accession>
<evidence type="ECO:0000313" key="4">
    <source>
        <dbReference type="Proteomes" id="UP000019484"/>
    </source>
</evidence>
<dbReference type="Gene3D" id="3.40.50.720">
    <property type="entry name" value="NAD(P)-binding Rossmann-like Domain"/>
    <property type="match status" value="1"/>
</dbReference>
<dbReference type="PANTHER" id="PTHR43157">
    <property type="entry name" value="PHOSPHATIDYLINOSITOL-GLYCAN BIOSYNTHESIS CLASS F PROTEIN-RELATED"/>
    <property type="match status" value="1"/>
</dbReference>
<dbReference type="InterPro" id="IPR036291">
    <property type="entry name" value="NAD(P)-bd_dom_sf"/>
</dbReference>
<dbReference type="SUPFAM" id="SSF51735">
    <property type="entry name" value="NAD(P)-binding Rossmann-fold domains"/>
    <property type="match status" value="1"/>
</dbReference>
<proteinExistence type="inferred from homology"/>
<dbReference type="OrthoDB" id="542013at2759"/>
<dbReference type="EMBL" id="AMWN01000003">
    <property type="protein sequence ID" value="EXJ90907.1"/>
    <property type="molecule type" value="Genomic_DNA"/>
</dbReference>
<name>W9YDH2_9EURO</name>
<evidence type="ECO:0000313" key="3">
    <source>
        <dbReference type="EMBL" id="EXJ90907.1"/>
    </source>
</evidence>
<dbReference type="eggNOG" id="KOG1208">
    <property type="taxonomic scope" value="Eukaryota"/>
</dbReference>
<comment type="caution">
    <text evidence="3">The sequence shown here is derived from an EMBL/GenBank/DDBJ whole genome shotgun (WGS) entry which is preliminary data.</text>
</comment>
<dbReference type="GO" id="GO:0016491">
    <property type="term" value="F:oxidoreductase activity"/>
    <property type="evidence" value="ECO:0007669"/>
    <property type="project" value="UniProtKB-KW"/>
</dbReference>
<dbReference type="PANTHER" id="PTHR43157:SF31">
    <property type="entry name" value="PHOSPHATIDYLINOSITOL-GLYCAN BIOSYNTHESIS CLASS F PROTEIN"/>
    <property type="match status" value="1"/>
</dbReference>